<comment type="caution">
    <text evidence="1">The sequence shown here is derived from an EMBL/GenBank/DDBJ whole genome shotgun (WGS) entry which is preliminary data.</text>
</comment>
<evidence type="ECO:0000313" key="1">
    <source>
        <dbReference type="EMBL" id="KAG0554138.1"/>
    </source>
</evidence>
<dbReference type="EMBL" id="CM026433">
    <property type="protein sequence ID" value="KAG0554138.1"/>
    <property type="molecule type" value="Genomic_DNA"/>
</dbReference>
<proteinExistence type="predicted"/>
<name>A0A8T0G8B3_CERPU</name>
<evidence type="ECO:0000313" key="2">
    <source>
        <dbReference type="Proteomes" id="UP000822688"/>
    </source>
</evidence>
<gene>
    <name evidence="1" type="ORF">KC19_12G065900</name>
</gene>
<protein>
    <submittedName>
        <fullName evidence="1">Uncharacterized protein</fullName>
    </submittedName>
</protein>
<keyword evidence="2" id="KW-1185">Reference proteome</keyword>
<organism evidence="1 2">
    <name type="scientific">Ceratodon purpureus</name>
    <name type="common">Fire moss</name>
    <name type="synonym">Dicranum purpureum</name>
    <dbReference type="NCBI Taxonomy" id="3225"/>
    <lineage>
        <taxon>Eukaryota</taxon>
        <taxon>Viridiplantae</taxon>
        <taxon>Streptophyta</taxon>
        <taxon>Embryophyta</taxon>
        <taxon>Bryophyta</taxon>
        <taxon>Bryophytina</taxon>
        <taxon>Bryopsida</taxon>
        <taxon>Dicranidae</taxon>
        <taxon>Pseudoditrichales</taxon>
        <taxon>Ditrichaceae</taxon>
        <taxon>Ceratodon</taxon>
    </lineage>
</organism>
<sequence length="160" mass="18116">MLFFSDNYNITTQYSCKIGLGFFVGSSLSQGSRECRLIRIRRAPEVWITNAAFLLPRRNPTPLGCTLAGHPGLYNHPLLLSGLKCEFGFLLAVSERSRWFRSGHFKLGDDHGGDVEHEGVLNEVIRAASAIRNEPARTSLRFEKRFLWSGAVKWSCSWLR</sequence>
<dbReference type="Proteomes" id="UP000822688">
    <property type="component" value="Chromosome 12"/>
</dbReference>
<reference evidence="1" key="1">
    <citation type="submission" date="2020-06" db="EMBL/GenBank/DDBJ databases">
        <title>WGS assembly of Ceratodon purpureus strain R40.</title>
        <authorList>
            <person name="Carey S.B."/>
            <person name="Jenkins J."/>
            <person name="Shu S."/>
            <person name="Lovell J.T."/>
            <person name="Sreedasyam A."/>
            <person name="Maumus F."/>
            <person name="Tiley G.P."/>
            <person name="Fernandez-Pozo N."/>
            <person name="Barry K."/>
            <person name="Chen C."/>
            <person name="Wang M."/>
            <person name="Lipzen A."/>
            <person name="Daum C."/>
            <person name="Saski C.A."/>
            <person name="Payton A.C."/>
            <person name="Mcbreen J.C."/>
            <person name="Conrad R.E."/>
            <person name="Kollar L.M."/>
            <person name="Olsson S."/>
            <person name="Huttunen S."/>
            <person name="Landis J.B."/>
            <person name="Wickett N.J."/>
            <person name="Johnson M.G."/>
            <person name="Rensing S.A."/>
            <person name="Grimwood J."/>
            <person name="Schmutz J."/>
            <person name="Mcdaniel S.F."/>
        </authorList>
    </citation>
    <scope>NUCLEOTIDE SEQUENCE</scope>
    <source>
        <strain evidence="1">R40</strain>
    </source>
</reference>
<dbReference type="AlphaFoldDB" id="A0A8T0G8B3"/>
<accession>A0A8T0G8B3</accession>